<dbReference type="PANTHER" id="PTHR32387">
    <property type="entry name" value="WU:FJ29H11"/>
    <property type="match status" value="1"/>
</dbReference>
<dbReference type="InterPro" id="IPR036890">
    <property type="entry name" value="HATPase_C_sf"/>
</dbReference>
<accession>A0A420W1W7</accession>
<dbReference type="Gene3D" id="3.30.565.10">
    <property type="entry name" value="Histidine kinase-like ATPase, C-terminal domain"/>
    <property type="match status" value="1"/>
</dbReference>
<protein>
    <submittedName>
        <fullName evidence="2">DUF3883 domain-containing protein</fullName>
    </submittedName>
</protein>
<sequence>MMNEKEFINNLTQHNSDYNNPELAITTSNLCDTISRDINTDSQRFIYELLQNADDSSNESGSLDVRIDFINEFVVFSHSGAAFTTVDIESISSAGDGTKTGDDTKTGFKGIGFKSVFSHSKLVYIKSGNYCFKFDRNHWKEHWNNHWGDKALWQSERRSKNKEENIKMPWQIIPIWSDLPEQVASLAALSQYNVSTVIAYDKIEELKSSLNDLFSDSQIVLFLRSRKVKIAIYSDEPLVLEKSTDENITSLVRNDIKLSDWLIKTETFQINEEIKAAISADDKSPKKLREAKFTEIAFAVQLEEGRLRAVDVHNRLIFTYLPTSVNYNLPFLVNGSFLTDAGRQQLHQDVVWNNWLFNEIPLRYFSWVAELAHKDSAYRQDILAIIPSRLFGNQLSRSFNEGLGLALSTIAFIPNHNGDLLKIDESIYDRSAITQVIDDQLLIDFINEDSSKDFTISSFIPPLEPIGSLISLGIYTFNVDQLQSFISSSFFRDNFSVSDNFGLIDFFYEQQSAVENEYDKKAFNDKLKSIPFIFDENEKLKSPNEIYFPAKEYAAEFAGKISVVHHTVMADISRRWSTQSWLIHQINIKEPSSLVFIERTIIERGDEFVTTDNAIAIGRYIFEAHRNGTLKDHHYRDLYHLPVLSSSGKLLPASSAYLSDIYEPTLKIESLFDNDFYISGDYIDKDIDKREWGSFFIKIGVKEDVGVVGTVIDFRRNSSWINRHDAAFLEKVKETAGNIYNNSGKGWTFGSGEYGFFPDKTYIYSLTFLELANLYPFSKLLFERVFSVLKPIDLKPDHSLSVSGSFGFINKSINPESLERFGCPANYTKWLIENSSVFPTVKHECKKASEIILNSEDNNRVGKGYLNVLDYSGILSPEWKEFLNFKEVLTIDDYLFVLGEIWKKYVSSGEEVSIDDKDRINLIYEKMSAELLHESEKEKIILWSRDNKLLAKNGTDFLRAGDLVMVTVEGFNAENLVYSSSQKQNIVELMKIFGVQIINAIHSQIPYSTEILALKRKIKHISPLIALVAVEKSKSHKDWELEYQRINNKLSEIRFFQTAEIYLTYGNDTDRQKRSSWAEDDSFYYVGDCFSPRILDGLVGPLGKFLKVHYAERILNVLLLESFANGLEYLEEKGYDTSMIPFGLSNTEELEIGYVGNNNRIYNQSDEDLGKLGELAVFNKLKQIYSAKYSQPLENTDFGFRVSDSVEVYWRNIDGATIANHDFKIVEDGKEIYVDSKATPYGKNMEKLALYISGNELNLMEQAEKYLIARVYHVTTDPVIEFVKLALDNSFSRN</sequence>
<evidence type="ECO:0000313" key="2">
    <source>
        <dbReference type="EMBL" id="RKO72551.1"/>
    </source>
</evidence>
<dbReference type="InterPro" id="IPR058210">
    <property type="entry name" value="SACS/Nov_dom"/>
</dbReference>
<feature type="domain" description="Sacsin/Nov" evidence="1">
    <location>
        <begin position="40"/>
        <end position="166"/>
    </location>
</feature>
<evidence type="ECO:0000313" key="3">
    <source>
        <dbReference type="Proteomes" id="UP000282423"/>
    </source>
</evidence>
<comment type="caution">
    <text evidence="2">The sequence shown here is derived from an EMBL/GenBank/DDBJ whole genome shotgun (WGS) entry which is preliminary data.</text>
</comment>
<dbReference type="RefSeq" id="WP_121122657.1">
    <property type="nucleotide sequence ID" value="NZ_RBWS01000005.1"/>
</dbReference>
<proteinExistence type="predicted"/>
<dbReference type="Pfam" id="PF25794">
    <property type="entry name" value="SACS"/>
    <property type="match status" value="1"/>
</dbReference>
<dbReference type="EMBL" id="RBWS01000005">
    <property type="protein sequence ID" value="RKO72551.1"/>
    <property type="molecule type" value="Genomic_DNA"/>
</dbReference>
<dbReference type="NCBIfam" id="NF047352">
    <property type="entry name" value="P_loop_sacsin"/>
    <property type="match status" value="1"/>
</dbReference>
<evidence type="ECO:0000259" key="1">
    <source>
        <dbReference type="Pfam" id="PF25794"/>
    </source>
</evidence>
<dbReference type="SUPFAM" id="SSF55874">
    <property type="entry name" value="ATPase domain of HSP90 chaperone/DNA topoisomerase II/histidine kinase"/>
    <property type="match status" value="1"/>
</dbReference>
<dbReference type="Proteomes" id="UP000282423">
    <property type="component" value="Unassembled WGS sequence"/>
</dbReference>
<dbReference type="OrthoDB" id="9785181at2"/>
<reference evidence="2 3" key="1">
    <citation type="submission" date="2018-10" db="EMBL/GenBank/DDBJ databases">
        <title>Sphingobacterium sp. M05W1-28.</title>
        <authorList>
            <person name="Cai H."/>
        </authorList>
    </citation>
    <scope>NUCLEOTIDE SEQUENCE [LARGE SCALE GENOMIC DNA]</scope>
    <source>
        <strain evidence="2 3">M05W1-28</strain>
    </source>
</reference>
<dbReference type="PANTHER" id="PTHR32387:SF0">
    <property type="entry name" value="PROTEIN NO VEIN"/>
    <property type="match status" value="1"/>
</dbReference>
<keyword evidence="3" id="KW-1185">Reference proteome</keyword>
<dbReference type="InterPro" id="IPR052957">
    <property type="entry name" value="Auxin_embryo_med"/>
</dbReference>
<organism evidence="2 3">
    <name type="scientific">Sphingobacterium puteale</name>
    <dbReference type="NCBI Taxonomy" id="2420510"/>
    <lineage>
        <taxon>Bacteria</taxon>
        <taxon>Pseudomonadati</taxon>
        <taxon>Bacteroidota</taxon>
        <taxon>Sphingobacteriia</taxon>
        <taxon>Sphingobacteriales</taxon>
        <taxon>Sphingobacteriaceae</taxon>
        <taxon>Sphingobacterium</taxon>
    </lineage>
</organism>
<name>A0A420W1W7_9SPHI</name>
<gene>
    <name evidence="2" type="ORF">D7322_07090</name>
</gene>